<protein>
    <submittedName>
        <fullName evidence="1">Short-chain dehydrogenase</fullName>
    </submittedName>
</protein>
<dbReference type="InterPro" id="IPR002347">
    <property type="entry name" value="SDR_fam"/>
</dbReference>
<dbReference type="Pfam" id="PF00106">
    <property type="entry name" value="adh_short"/>
    <property type="match status" value="1"/>
</dbReference>
<proteinExistence type="predicted"/>
<dbReference type="SUPFAM" id="SSF51735">
    <property type="entry name" value="NAD(P)-binding Rossmann-fold domains"/>
    <property type="match status" value="1"/>
</dbReference>
<dbReference type="STRING" id="665467.SAMN02982931_00773"/>
<dbReference type="InterPro" id="IPR052184">
    <property type="entry name" value="SDR_enzymes"/>
</dbReference>
<dbReference type="EMBL" id="FMXQ01000001">
    <property type="protein sequence ID" value="SDB08858.1"/>
    <property type="molecule type" value="Genomic_DNA"/>
</dbReference>
<dbReference type="PANTHER" id="PTHR45458">
    <property type="entry name" value="SHORT-CHAIN DEHYDROGENASE/REDUCTASE SDR"/>
    <property type="match status" value="1"/>
</dbReference>
<sequence length="221" mass="23272">MARIVITGANRGIGLALARAYVARGDEVVAAVRVTSADLDALGAEVHEGVELTDDAAVQRFADSLGENSVDVLIANAGIATSETLEDLNWDRIRRQFEVNTLGPLRITRAMLPRLKEGAKVAIVTSRSGSIGDNGSGGAYGYRMSKAAVNMAGVGLALDLEPRGIAVMLLHPGMVKTDMLGNVPGGVEPEDAAARMVARIDDMTLEATGKFIHAEGHELPW</sequence>
<dbReference type="GO" id="GO:0016616">
    <property type="term" value="F:oxidoreductase activity, acting on the CH-OH group of donors, NAD or NADP as acceptor"/>
    <property type="evidence" value="ECO:0007669"/>
    <property type="project" value="TreeGrafter"/>
</dbReference>
<dbReference type="Proteomes" id="UP000199071">
    <property type="component" value="Unassembled WGS sequence"/>
</dbReference>
<dbReference type="RefSeq" id="WP_090874846.1">
    <property type="nucleotide sequence ID" value="NZ_FMXQ01000001.1"/>
</dbReference>
<dbReference type="PRINTS" id="PR00081">
    <property type="entry name" value="GDHRDH"/>
</dbReference>
<gene>
    <name evidence="1" type="ORF">SAMN02982931_00773</name>
</gene>
<dbReference type="InterPro" id="IPR036291">
    <property type="entry name" value="NAD(P)-bd_dom_sf"/>
</dbReference>
<organism evidence="1 2">
    <name type="scientific">Bauldia litoralis</name>
    <dbReference type="NCBI Taxonomy" id="665467"/>
    <lineage>
        <taxon>Bacteria</taxon>
        <taxon>Pseudomonadati</taxon>
        <taxon>Pseudomonadota</taxon>
        <taxon>Alphaproteobacteria</taxon>
        <taxon>Hyphomicrobiales</taxon>
        <taxon>Kaistiaceae</taxon>
        <taxon>Bauldia</taxon>
    </lineage>
</organism>
<keyword evidence="2" id="KW-1185">Reference proteome</keyword>
<name>A0A1G6AKA7_9HYPH</name>
<dbReference type="Gene3D" id="3.40.50.720">
    <property type="entry name" value="NAD(P)-binding Rossmann-like Domain"/>
    <property type="match status" value="1"/>
</dbReference>
<dbReference type="OrthoDB" id="9785826at2"/>
<dbReference type="PANTHER" id="PTHR45458:SF1">
    <property type="entry name" value="SHORT CHAIN DEHYDROGENASE"/>
    <property type="match status" value="1"/>
</dbReference>
<evidence type="ECO:0000313" key="2">
    <source>
        <dbReference type="Proteomes" id="UP000199071"/>
    </source>
</evidence>
<reference evidence="1 2" key="1">
    <citation type="submission" date="2016-10" db="EMBL/GenBank/DDBJ databases">
        <authorList>
            <person name="de Groot N.N."/>
        </authorList>
    </citation>
    <scope>NUCLEOTIDE SEQUENCE [LARGE SCALE GENOMIC DNA]</scope>
    <source>
        <strain evidence="1 2">ATCC 35022</strain>
    </source>
</reference>
<dbReference type="AlphaFoldDB" id="A0A1G6AKA7"/>
<accession>A0A1G6AKA7</accession>
<evidence type="ECO:0000313" key="1">
    <source>
        <dbReference type="EMBL" id="SDB08858.1"/>
    </source>
</evidence>
<dbReference type="CDD" id="cd05325">
    <property type="entry name" value="carb_red_sniffer_like_SDR_c"/>
    <property type="match status" value="1"/>
</dbReference>